<dbReference type="InterPro" id="IPR013656">
    <property type="entry name" value="PAS_4"/>
</dbReference>
<organism evidence="2 3">
    <name type="scientific">candidate division KSB3 bacterium</name>
    <dbReference type="NCBI Taxonomy" id="2044937"/>
    <lineage>
        <taxon>Bacteria</taxon>
        <taxon>candidate division KSB3</taxon>
    </lineage>
</organism>
<dbReference type="SUPFAM" id="SSF55073">
    <property type="entry name" value="Nucleotide cyclase"/>
    <property type="match status" value="1"/>
</dbReference>
<dbReference type="Proteomes" id="UP000649604">
    <property type="component" value="Unassembled WGS sequence"/>
</dbReference>
<dbReference type="CDD" id="cd01949">
    <property type="entry name" value="GGDEF"/>
    <property type="match status" value="1"/>
</dbReference>
<dbReference type="GO" id="GO:1902201">
    <property type="term" value="P:negative regulation of bacterial-type flagellum-dependent cell motility"/>
    <property type="evidence" value="ECO:0007669"/>
    <property type="project" value="TreeGrafter"/>
</dbReference>
<dbReference type="InterPro" id="IPR029016">
    <property type="entry name" value="GAF-like_dom_sf"/>
</dbReference>
<evidence type="ECO:0000313" key="3">
    <source>
        <dbReference type="Proteomes" id="UP000649604"/>
    </source>
</evidence>
<dbReference type="Gene3D" id="3.30.70.270">
    <property type="match status" value="1"/>
</dbReference>
<dbReference type="InterPro" id="IPR029787">
    <property type="entry name" value="Nucleotide_cyclase"/>
</dbReference>
<gene>
    <name evidence="2" type="ORF">GF339_04990</name>
</gene>
<dbReference type="InterPro" id="IPR000160">
    <property type="entry name" value="GGDEF_dom"/>
</dbReference>
<dbReference type="GO" id="GO:0005886">
    <property type="term" value="C:plasma membrane"/>
    <property type="evidence" value="ECO:0007669"/>
    <property type="project" value="TreeGrafter"/>
</dbReference>
<dbReference type="Pfam" id="PF00990">
    <property type="entry name" value="GGDEF"/>
    <property type="match status" value="1"/>
</dbReference>
<dbReference type="SUPFAM" id="SSF55785">
    <property type="entry name" value="PYP-like sensor domain (PAS domain)"/>
    <property type="match status" value="1"/>
</dbReference>
<evidence type="ECO:0000259" key="1">
    <source>
        <dbReference type="PROSITE" id="PS50887"/>
    </source>
</evidence>
<dbReference type="InterPro" id="IPR043128">
    <property type="entry name" value="Rev_trsase/Diguanyl_cyclase"/>
</dbReference>
<dbReference type="Pfam" id="PF08448">
    <property type="entry name" value="PAS_4"/>
    <property type="match status" value="1"/>
</dbReference>
<dbReference type="SMART" id="SM00267">
    <property type="entry name" value="GGDEF"/>
    <property type="match status" value="1"/>
</dbReference>
<dbReference type="Gene3D" id="3.30.450.20">
    <property type="entry name" value="PAS domain"/>
    <property type="match status" value="1"/>
</dbReference>
<dbReference type="InterPro" id="IPR050469">
    <property type="entry name" value="Diguanylate_Cyclase"/>
</dbReference>
<dbReference type="PANTHER" id="PTHR45138:SF9">
    <property type="entry name" value="DIGUANYLATE CYCLASE DGCM-RELATED"/>
    <property type="match status" value="1"/>
</dbReference>
<proteinExistence type="predicted"/>
<reference evidence="2" key="1">
    <citation type="submission" date="2019-11" db="EMBL/GenBank/DDBJ databases">
        <title>Microbial mats filling the niche in hypersaline microbial mats.</title>
        <authorList>
            <person name="Wong H.L."/>
            <person name="Macleod F.I."/>
            <person name="White R.A. III"/>
            <person name="Burns B.P."/>
        </authorList>
    </citation>
    <scope>NUCLEOTIDE SEQUENCE</scope>
    <source>
        <strain evidence="2">Rbin_158</strain>
    </source>
</reference>
<dbReference type="GO" id="GO:0043709">
    <property type="term" value="P:cell adhesion involved in single-species biofilm formation"/>
    <property type="evidence" value="ECO:0007669"/>
    <property type="project" value="TreeGrafter"/>
</dbReference>
<dbReference type="AlphaFoldDB" id="A0A9D5JTZ6"/>
<dbReference type="PROSITE" id="PS50887">
    <property type="entry name" value="GGDEF"/>
    <property type="match status" value="1"/>
</dbReference>
<name>A0A9D5JTZ6_9BACT</name>
<feature type="domain" description="GGDEF" evidence="1">
    <location>
        <begin position="356"/>
        <end position="489"/>
    </location>
</feature>
<dbReference type="InterPro" id="IPR035965">
    <property type="entry name" value="PAS-like_dom_sf"/>
</dbReference>
<dbReference type="FunFam" id="3.30.70.270:FF:000001">
    <property type="entry name" value="Diguanylate cyclase domain protein"/>
    <property type="match status" value="1"/>
</dbReference>
<evidence type="ECO:0000313" key="2">
    <source>
        <dbReference type="EMBL" id="MBD3323917.1"/>
    </source>
</evidence>
<dbReference type="SUPFAM" id="SSF55781">
    <property type="entry name" value="GAF domain-like"/>
    <property type="match status" value="1"/>
</dbReference>
<dbReference type="PANTHER" id="PTHR45138">
    <property type="entry name" value="REGULATORY COMPONENTS OF SENSORY TRANSDUCTION SYSTEM"/>
    <property type="match status" value="1"/>
</dbReference>
<dbReference type="EMBL" id="WJJP01000157">
    <property type="protein sequence ID" value="MBD3323917.1"/>
    <property type="molecule type" value="Genomic_DNA"/>
</dbReference>
<accession>A0A9D5JTZ6</accession>
<sequence>MKPHDAPQREQHLLHQGIKQIERAKQEWEMTVDTLPQLICLLDQQGVIIRANRTIERWQLCQVRDVRGKSFHAVFHPACSDPQCYLNAFLTNALERVAHGQTAECEARDQVLHAHFNIQVRPSSHQTLETDRHSESFAVVIVDDITARKQVEEELQVRNRELSLLNDLSDLLQACEYEQETYTVLVNICKDLFPLTSGCVFMLIHAKTTLEIVASWGTPPQKVRKFPAEDCLAFRHNIIHATDASHPGSPCPHIHLSSPRTACLCAPISTTEEHLGTLSLYCNSPDPHLCQTAPAVLPSFKQMVVNKVVKHYGLFLANLRLQERDHLTGLYNRLYMEKSIERIQREEKERRQVERRNTAIFMLDIDHFKRFNDEYSYEAGDLVLHELGAFLRSKIRSEDIACRYGGEEFLLILPELTLESATKRAQELHQSMQALYVPYKGTALHITLSIGVAALPYHGPKLDDAIRAADVALHQAKARGRNQVVTASYENMLPHP</sequence>
<comment type="caution">
    <text evidence="2">The sequence shown here is derived from an EMBL/GenBank/DDBJ whole genome shotgun (WGS) entry which is preliminary data.</text>
</comment>
<dbReference type="NCBIfam" id="TIGR00254">
    <property type="entry name" value="GGDEF"/>
    <property type="match status" value="1"/>
</dbReference>
<dbReference type="GO" id="GO:0052621">
    <property type="term" value="F:diguanylate cyclase activity"/>
    <property type="evidence" value="ECO:0007669"/>
    <property type="project" value="TreeGrafter"/>
</dbReference>
<dbReference type="Gene3D" id="3.30.450.40">
    <property type="match status" value="1"/>
</dbReference>
<protein>
    <submittedName>
        <fullName evidence="2">Diguanylate cyclase</fullName>
    </submittedName>
</protein>